<proteinExistence type="inferred from homology"/>
<dbReference type="Pfam" id="PF00528">
    <property type="entry name" value="BPD_transp_1"/>
    <property type="match status" value="1"/>
</dbReference>
<evidence type="ECO:0000259" key="10">
    <source>
        <dbReference type="PROSITE" id="PS50928"/>
    </source>
</evidence>
<dbReference type="AlphaFoldDB" id="F4LLE7"/>
<feature type="transmembrane region" description="Helical" evidence="9">
    <location>
        <begin position="464"/>
        <end position="485"/>
    </location>
</feature>
<dbReference type="GO" id="GO:0005315">
    <property type="term" value="F:phosphate transmembrane transporter activity"/>
    <property type="evidence" value="ECO:0007669"/>
    <property type="project" value="InterPro"/>
</dbReference>
<dbReference type="GO" id="GO:0035435">
    <property type="term" value="P:phosphate ion transmembrane transport"/>
    <property type="evidence" value="ECO:0007669"/>
    <property type="project" value="InterPro"/>
</dbReference>
<feature type="domain" description="ABC transmembrane type-1" evidence="10">
    <location>
        <begin position="345"/>
        <end position="547"/>
    </location>
</feature>
<evidence type="ECO:0000256" key="4">
    <source>
        <dbReference type="ARBA" id="ARBA00022448"/>
    </source>
</evidence>
<evidence type="ECO:0000256" key="8">
    <source>
        <dbReference type="ARBA" id="ARBA00023136"/>
    </source>
</evidence>
<comment type="similarity">
    <text evidence="2 9">Belongs to the binding-protein-dependent transport system permease family. CysTW subfamily.</text>
</comment>
<reference evidence="12" key="1">
    <citation type="submission" date="2011-04" db="EMBL/GenBank/DDBJ databases">
        <title>The complete genome of Treponema brennaborense DSM 12168.</title>
        <authorList>
            <person name="Lucas S."/>
            <person name="Han J."/>
            <person name="Lapidus A."/>
            <person name="Bruce D."/>
            <person name="Goodwin L."/>
            <person name="Pitluck S."/>
            <person name="Peters L."/>
            <person name="Kyrpides N."/>
            <person name="Mavromatis K."/>
            <person name="Ivanova N."/>
            <person name="Mikhailova N."/>
            <person name="Pagani I."/>
            <person name="Teshima H."/>
            <person name="Detter J.C."/>
            <person name="Tapia R."/>
            <person name="Han C."/>
            <person name="Land M."/>
            <person name="Hauser L."/>
            <person name="Markowitz V."/>
            <person name="Cheng J.-F."/>
            <person name="Hugenholtz P."/>
            <person name="Woyke T."/>
            <person name="Wu D."/>
            <person name="Gronow S."/>
            <person name="Wellnitz S."/>
            <person name="Brambilla E."/>
            <person name="Klenk H.-P."/>
            <person name="Eisen J.A."/>
        </authorList>
    </citation>
    <scope>NUCLEOTIDE SEQUENCE [LARGE SCALE GENOMIC DNA]</scope>
    <source>
        <strain evidence="12">DSM 12168 / CIP 105900 / DD5/3</strain>
    </source>
</reference>
<dbReference type="KEGG" id="tbe:Trebr_0174"/>
<evidence type="ECO:0000256" key="2">
    <source>
        <dbReference type="ARBA" id="ARBA00007069"/>
    </source>
</evidence>
<dbReference type="HOGENOM" id="CLU_039293_0_0_12"/>
<dbReference type="STRING" id="906968.Trebr_0174"/>
<dbReference type="EMBL" id="CP002696">
    <property type="protein sequence ID" value="AEE15625.1"/>
    <property type="molecule type" value="Genomic_DNA"/>
</dbReference>
<keyword evidence="12" id="KW-1185">Reference proteome</keyword>
<keyword evidence="7 9" id="KW-1133">Transmembrane helix</keyword>
<feature type="transmembrane region" description="Helical" evidence="9">
    <location>
        <begin position="23"/>
        <end position="48"/>
    </location>
</feature>
<name>F4LLE7_TREBD</name>
<evidence type="ECO:0000256" key="1">
    <source>
        <dbReference type="ARBA" id="ARBA00004651"/>
    </source>
</evidence>
<dbReference type="Gene3D" id="3.40.190.10">
    <property type="entry name" value="Periplasmic binding protein-like II"/>
    <property type="match status" value="1"/>
</dbReference>
<dbReference type="GO" id="GO:0005886">
    <property type="term" value="C:plasma membrane"/>
    <property type="evidence" value="ECO:0007669"/>
    <property type="project" value="UniProtKB-SubCell"/>
</dbReference>
<evidence type="ECO:0000256" key="3">
    <source>
        <dbReference type="ARBA" id="ARBA00016864"/>
    </source>
</evidence>
<evidence type="ECO:0000256" key="5">
    <source>
        <dbReference type="ARBA" id="ARBA00022475"/>
    </source>
</evidence>
<dbReference type="SUPFAM" id="SSF53850">
    <property type="entry name" value="Periplasmic binding protein-like II"/>
    <property type="match status" value="1"/>
</dbReference>
<dbReference type="InterPro" id="IPR035906">
    <property type="entry name" value="MetI-like_sf"/>
</dbReference>
<dbReference type="SUPFAM" id="SSF161098">
    <property type="entry name" value="MetI-like"/>
    <property type="match status" value="1"/>
</dbReference>
<dbReference type="RefSeq" id="WP_013757344.1">
    <property type="nucleotide sequence ID" value="NC_015500.1"/>
</dbReference>
<feature type="transmembrane region" description="Helical" evidence="9">
    <location>
        <begin position="529"/>
        <end position="551"/>
    </location>
</feature>
<evidence type="ECO:0000313" key="12">
    <source>
        <dbReference type="Proteomes" id="UP000006546"/>
    </source>
</evidence>
<organism evidence="11 12">
    <name type="scientific">Treponema brennaborense (strain DSM 12168 / CIP 105900 / DD5/3)</name>
    <dbReference type="NCBI Taxonomy" id="906968"/>
    <lineage>
        <taxon>Bacteria</taxon>
        <taxon>Pseudomonadati</taxon>
        <taxon>Spirochaetota</taxon>
        <taxon>Spirochaetia</taxon>
        <taxon>Spirochaetales</taxon>
        <taxon>Treponemataceae</taxon>
        <taxon>Treponema</taxon>
    </lineage>
</organism>
<gene>
    <name evidence="11" type="ordered locus">Trebr_0174</name>
</gene>
<dbReference type="Gene3D" id="1.10.3720.10">
    <property type="entry name" value="MetI-like"/>
    <property type="match status" value="1"/>
</dbReference>
<dbReference type="eggNOG" id="COG0581">
    <property type="taxonomic scope" value="Bacteria"/>
</dbReference>
<feature type="transmembrane region" description="Helical" evidence="9">
    <location>
        <begin position="349"/>
        <end position="370"/>
    </location>
</feature>
<dbReference type="PROSITE" id="PS50928">
    <property type="entry name" value="ABC_TM1"/>
    <property type="match status" value="1"/>
</dbReference>
<evidence type="ECO:0000313" key="11">
    <source>
        <dbReference type="EMBL" id="AEE15625.1"/>
    </source>
</evidence>
<comment type="subcellular location">
    <subcellularLocation>
        <location evidence="1 9">Cell membrane</location>
        <topology evidence="1 9">Multi-pass membrane protein</topology>
    </subcellularLocation>
</comment>
<dbReference type="PANTHER" id="PTHR43470:SF3">
    <property type="entry name" value="PHOSPHATE TRANSPORT SYSTEM PERMEASE PROTEIN PSTA-RELATED"/>
    <property type="match status" value="1"/>
</dbReference>
<evidence type="ECO:0000256" key="6">
    <source>
        <dbReference type="ARBA" id="ARBA00022692"/>
    </source>
</evidence>
<feature type="transmembrane region" description="Helical" evidence="9">
    <location>
        <begin position="382"/>
        <end position="404"/>
    </location>
</feature>
<keyword evidence="4" id="KW-0813">Transport</keyword>
<keyword evidence="5 9" id="KW-1003">Cell membrane</keyword>
<dbReference type="Pfam" id="PF12849">
    <property type="entry name" value="PBP_like_2"/>
    <property type="match status" value="1"/>
</dbReference>
<keyword evidence="6 9" id="KW-0812">Transmembrane</keyword>
<evidence type="ECO:0000256" key="7">
    <source>
        <dbReference type="ARBA" id="ARBA00022989"/>
    </source>
</evidence>
<evidence type="ECO:0000256" key="9">
    <source>
        <dbReference type="RuleBase" id="RU363043"/>
    </source>
</evidence>
<dbReference type="InterPro" id="IPR005672">
    <property type="entry name" value="Phosphate_PstA"/>
</dbReference>
<sequence length="559" mass="60189">MKSTDIVRAKRPARRRVRFSERISVSFVYVSAGATIGVLFLILGYILFNGFFYKNRVEYPAASFTSDSAAGLVALANTAVKRKELTFDVLRGIYTDGYANWKKISDSAADIYPYLSAQAAARAQPVFGGIGRLSEVSDGVEKMLLYAASNPGGIVLITEEEYEAFAKKIPHQLRRISLRNVALACNTDVTELFGNFKIGTIDESSIEKIYTGSITNWQQLGGKDLPITVILPSSAQFFDSAVSGESEKQLASLFAHAERAERTERDGSAHGGGAARYVYASDSAEYTALLRTVSGAAGLLPLWYADDSIDSLRLARTERGVNLTPAFIFEKPVDGGRFGGISSIILNTLMMIVLTLLFSVPPGLFAAVYLVEYAKEGRLMQILRLGTETLAGIPSIIFGLFGMLIFVQGFGWGICLLSGSLTLALMILPTVVRTAEEALKAVPHSLQEGSLALGGTKIQTIFRVVLPAAFPSISAGIILATGRALGETAALIYTMGSSYNLAHGVFDSTRTLAVHVYLIIAEGISTDKAFAAGTVLIFFIFIINSAAKMLIKRIGARGR</sequence>
<dbReference type="InterPro" id="IPR000515">
    <property type="entry name" value="MetI-like"/>
</dbReference>
<dbReference type="InterPro" id="IPR024370">
    <property type="entry name" value="PBP_domain"/>
</dbReference>
<dbReference type="Proteomes" id="UP000006546">
    <property type="component" value="Chromosome"/>
</dbReference>
<dbReference type="PANTHER" id="PTHR43470">
    <property type="entry name" value="PHOSPHATE TRANSPORT SYSTEM PERMEASE PROTEIN PSTA-RELATED"/>
    <property type="match status" value="1"/>
</dbReference>
<dbReference type="OrthoDB" id="9807065at2"/>
<keyword evidence="8 9" id="KW-0472">Membrane</keyword>
<dbReference type="CDD" id="cd06261">
    <property type="entry name" value="TM_PBP2"/>
    <property type="match status" value="1"/>
</dbReference>
<feature type="transmembrane region" description="Helical" evidence="9">
    <location>
        <begin position="410"/>
        <end position="432"/>
    </location>
</feature>
<protein>
    <recommendedName>
        <fullName evidence="3 9">Phosphate transport system permease protein PstA</fullName>
    </recommendedName>
</protein>
<dbReference type="NCBIfam" id="TIGR00974">
    <property type="entry name" value="3a0107s02c"/>
    <property type="match status" value="1"/>
</dbReference>
<accession>F4LLE7</accession>